<keyword evidence="2 3" id="KW-0040">ANK repeat</keyword>
<feature type="repeat" description="ANK" evidence="3">
    <location>
        <begin position="1388"/>
        <end position="1420"/>
    </location>
</feature>
<feature type="region of interest" description="Disordered" evidence="4">
    <location>
        <begin position="387"/>
        <end position="433"/>
    </location>
</feature>
<feature type="repeat" description="ANK" evidence="3">
    <location>
        <begin position="1024"/>
        <end position="1052"/>
    </location>
</feature>
<protein>
    <submittedName>
        <fullName evidence="5">Uncharacterized protein</fullName>
    </submittedName>
</protein>
<keyword evidence="1" id="KW-0677">Repeat</keyword>
<feature type="region of interest" description="Disordered" evidence="4">
    <location>
        <begin position="836"/>
        <end position="855"/>
    </location>
</feature>
<feature type="compositionally biased region" description="Gly residues" evidence="4">
    <location>
        <begin position="398"/>
        <end position="433"/>
    </location>
</feature>
<reference evidence="5 6" key="1">
    <citation type="submission" date="2022-05" db="EMBL/GenBank/DDBJ databases">
        <authorList>
            <consortium name="Genoscope - CEA"/>
            <person name="William W."/>
        </authorList>
    </citation>
    <scope>NUCLEOTIDE SEQUENCE [LARGE SCALE GENOMIC DNA]</scope>
</reference>
<name>A0AAU9XQN4_9CNID</name>
<keyword evidence="6" id="KW-1185">Reference proteome</keyword>
<dbReference type="Proteomes" id="UP001159428">
    <property type="component" value="Unassembled WGS sequence"/>
</dbReference>
<evidence type="ECO:0000256" key="1">
    <source>
        <dbReference type="ARBA" id="ARBA00022737"/>
    </source>
</evidence>
<feature type="repeat" description="ANK" evidence="3">
    <location>
        <begin position="1358"/>
        <end position="1390"/>
    </location>
</feature>
<feature type="compositionally biased region" description="Basic and acidic residues" evidence="4">
    <location>
        <begin position="629"/>
        <end position="648"/>
    </location>
</feature>
<evidence type="ECO:0000313" key="5">
    <source>
        <dbReference type="EMBL" id="CAH3155947.1"/>
    </source>
</evidence>
<evidence type="ECO:0000256" key="2">
    <source>
        <dbReference type="ARBA" id="ARBA00023043"/>
    </source>
</evidence>
<feature type="repeat" description="ANK" evidence="3">
    <location>
        <begin position="1120"/>
        <end position="1152"/>
    </location>
</feature>
<dbReference type="PRINTS" id="PR01415">
    <property type="entry name" value="ANKYRIN"/>
</dbReference>
<organism evidence="5 6">
    <name type="scientific">Pocillopora meandrina</name>
    <dbReference type="NCBI Taxonomy" id="46732"/>
    <lineage>
        <taxon>Eukaryota</taxon>
        <taxon>Metazoa</taxon>
        <taxon>Cnidaria</taxon>
        <taxon>Anthozoa</taxon>
        <taxon>Hexacorallia</taxon>
        <taxon>Scleractinia</taxon>
        <taxon>Astrocoeniina</taxon>
        <taxon>Pocilloporidae</taxon>
        <taxon>Pocillopora</taxon>
    </lineage>
</organism>
<feature type="repeat" description="ANK" evidence="3">
    <location>
        <begin position="1086"/>
        <end position="1114"/>
    </location>
</feature>
<gene>
    <name evidence="5" type="ORF">PMEA_00028273</name>
</gene>
<feature type="region of interest" description="Disordered" evidence="4">
    <location>
        <begin position="195"/>
        <end position="243"/>
    </location>
</feature>
<evidence type="ECO:0000313" key="6">
    <source>
        <dbReference type="Proteomes" id="UP001159428"/>
    </source>
</evidence>
<dbReference type="PANTHER" id="PTHR24171:SF10">
    <property type="entry name" value="ANKYRIN REPEAT DOMAIN-CONTAINING PROTEIN 29-LIKE"/>
    <property type="match status" value="1"/>
</dbReference>
<sequence length="1982" mass="214760">MEIALLLQHPRGVKGSEVNLVLLLRVSIDKETLRAVESQTCGTVRESDRNYTFCGQLEDVKISSAAQLQAIQPQDVKTCSATQVTEKEASVCALTVEREQHQCSVLIASEAEKEQIQDSCQLSTDLVQSGEYYMLSPVCSNRSDVTKIVPMTLPPALQPTLPTGDLPEQINSSTLASHLKSLQISSRDTEIQKSYDQASTETFTAKGSQSAQQLRQPQYPKTQVPANEASVSALTKDNQRNTSGTIGAFDDQIIELLASFECEANSSAQNLMDVERREEWLKQYDYEVVINPKESPLQGGGPCIFTFKPELPLDVNVKASFGNLKPITLEKTRRGYLGEIPASPKMTPEVIPVWLISTTTGKILAETSLEYCGVLYVRKNLGGKPGACGSGRREDGGNDGGASGGGASGGRASGGRSSGGGSSGEGAGGSGVSGDGTGGTGAGGCGGKGCGSYGGGATGCQYRIEASQLGSDVVSKLCELIQKCSVGIQRQEPSATQNKACTEAEEDLEADQLSCTQESNENYFADTEDCSSVSSETDSALSDSESWDESLSDSSLSFSWVNSRSSKSLEAIPETESTQNSYKAVYSKLDVSHEILAPMTEGFTTEDSIGDNTFVGCGVCHKWNTSLPESKESEENCGEDDHNEKQDSSQEWVFYSEEGNSHTLLASHDDTPVHCLDVPNLNVENEESQYQDDELFETLHTNAEPQLSESICSVTSNQQSATHPEPITQEAAQSPLSNPLWNGDSKLNMAPQQCSDEEIHSGQEWEESGEGLASWFNLCENEDIGKNEHSRWEVSSMEPSKTNGGVEKDIFDSEEDLSQEQGLISEQENFHTRLSLPDDTSVQSRGPRVENEESQSIGDISIVEAARNGYTDTVRLLVEKGADVNQSGSMISKFTKLILAARKGQTDIVWLVLKEAIDQNKTVNWFCEHSPLTAAARNGHTDIVRLLIENRADVNKGEWSIGDISIVGAARNDYTDTVHLLVKKGADVNQSGSMGLPLTEAVKNGHTNIVRLLIENGADVNKGGLDTPLTEAAMNGHVFIVRLLIENGADVNKGGLDTPLTAAVRNGHTDIVRLLIQNGADVNQGGLDTPLTEAVANGHTDIVRLLIKNGANVNQGGLNLKHNPLTAAISYGHTDIVRLLIENGANVNQRGLNLQHNPLTAATSYGHTDIVRLLIENGANVNQRGLNLKHNPLTAAISYGHTDIVRLLIENGADVDQEGGDTSLNVAVKNGHTDIVRLLIENGADVNKGGGILEHTLLTKAVRRGDTDIVRWFIKNGAKAVNSKGGNLKSTPLTAAVSCGHTDIVRLIIENGADVNNEEGHLKYTPLTAAILLTEAVRKGHTDIVRLLIENGADVTQGGGILLTEAVRKGHTDIVRLFIENGADVTQGGGTLLTEAVRNGHTDIVRLFMENGADVNQGGGFRGDILLTDASNGDTFFERCSSLRFGHTIHILLNLKYTPLTAAFRGDILLTDASDGDTFFPHKIHILVWIIEEVDQRRKFVADARGTKLSFERELDVQLKGKKTASLPKKPGKRLKTQTEMTSPRDIVEEGKCGKDSTTDVELGLNCLHLSPKCEQFKPFTMGESPGDSSIMHHDFKPINKHMDRVTLTDVGKAKQGHCVVVEIAKTHPSGDTIVIYGRKINEEGSSVGEAFQLATKDLKDTWEDEEMIAENVQIGSVVKYVQAGDEFLFQGNTKRPRWITLTCYCDKQLRHLQIQFTGLSSQSFSSFVLKDINKIQMDLNYGEGVFKGIKDALPEAKISSTKGIYQDIGPPKLPIFLVSFTSGEIKNERISFKTKLGESINLRLNCRDNLLLSPYPVKLEVRDVKGDYDVGDVALIKMGGLESSLRNPTHHAVCEGLIIRYKPKVISVDEEPVKVMDVNGELHQLVLGSVKFDTGNDAATAISKKLVNYLGLKPNMLKKRKVTFAGGLDMSCGLVEISIVVRRHEFCVKALVGAVGPDTDLLVGMDVIQRLGEEKFTLGTP</sequence>
<dbReference type="Pfam" id="PF12796">
    <property type="entry name" value="Ank_2"/>
    <property type="match status" value="7"/>
</dbReference>
<evidence type="ECO:0000256" key="4">
    <source>
        <dbReference type="SAM" id="MobiDB-lite"/>
    </source>
</evidence>
<dbReference type="InterPro" id="IPR002110">
    <property type="entry name" value="Ankyrin_rpt"/>
</dbReference>
<feature type="repeat" description="ANK" evidence="3">
    <location>
        <begin position="1328"/>
        <end position="1360"/>
    </location>
</feature>
<accession>A0AAU9XQN4</accession>
<dbReference type="SMART" id="SM00248">
    <property type="entry name" value="ANK"/>
    <property type="match status" value="17"/>
</dbReference>
<feature type="repeat" description="ANK" evidence="3">
    <location>
        <begin position="993"/>
        <end position="1021"/>
    </location>
</feature>
<dbReference type="Gene3D" id="1.25.40.20">
    <property type="entry name" value="Ankyrin repeat-containing domain"/>
    <property type="match status" value="4"/>
</dbReference>
<feature type="repeat" description="ANK" evidence="3">
    <location>
        <begin position="927"/>
        <end position="959"/>
    </location>
</feature>
<comment type="caution">
    <text evidence="5">The sequence shown here is derived from an EMBL/GenBank/DDBJ whole genome shotgun (WGS) entry which is preliminary data.</text>
</comment>
<feature type="repeat" description="ANK" evidence="3">
    <location>
        <begin position="1188"/>
        <end position="1220"/>
    </location>
</feature>
<feature type="repeat" description="ANK" evidence="3">
    <location>
        <begin position="857"/>
        <end position="889"/>
    </location>
</feature>
<feature type="repeat" description="ANK" evidence="3">
    <location>
        <begin position="1055"/>
        <end position="1083"/>
    </location>
</feature>
<feature type="repeat" description="ANK" evidence="3">
    <location>
        <begin position="1288"/>
        <end position="1320"/>
    </location>
</feature>
<dbReference type="PROSITE" id="PS50297">
    <property type="entry name" value="ANK_REP_REGION"/>
    <property type="match status" value="14"/>
</dbReference>
<dbReference type="EMBL" id="CALNXJ010000059">
    <property type="protein sequence ID" value="CAH3155947.1"/>
    <property type="molecule type" value="Genomic_DNA"/>
</dbReference>
<dbReference type="SUPFAM" id="SSF48403">
    <property type="entry name" value="Ankyrin repeat"/>
    <property type="match status" value="2"/>
</dbReference>
<dbReference type="InterPro" id="IPR036770">
    <property type="entry name" value="Ankyrin_rpt-contain_sf"/>
</dbReference>
<feature type="repeat" description="ANK" evidence="3">
    <location>
        <begin position="1219"/>
        <end position="1251"/>
    </location>
</feature>
<feature type="repeat" description="ANK" evidence="3">
    <location>
        <begin position="1154"/>
        <end position="1186"/>
    </location>
</feature>
<feature type="region of interest" description="Disordered" evidence="4">
    <location>
        <begin position="628"/>
        <end position="649"/>
    </location>
</feature>
<dbReference type="PANTHER" id="PTHR24171">
    <property type="entry name" value="ANKYRIN REPEAT DOMAIN-CONTAINING PROTEIN 39-RELATED"/>
    <property type="match status" value="1"/>
</dbReference>
<proteinExistence type="predicted"/>
<evidence type="ECO:0000256" key="3">
    <source>
        <dbReference type="PROSITE-ProRule" id="PRU00023"/>
    </source>
</evidence>
<dbReference type="PROSITE" id="PS50088">
    <property type="entry name" value="ANK_REPEAT"/>
    <property type="match status" value="14"/>
</dbReference>